<name>A0ABU3H5R0_9BACL</name>
<dbReference type="CDD" id="cd09752">
    <property type="entry name" value="Cas5_I-C"/>
    <property type="match status" value="1"/>
</dbReference>
<evidence type="ECO:0000256" key="1">
    <source>
        <dbReference type="ARBA" id="ARBA00023118"/>
    </source>
</evidence>
<dbReference type="EC" id="3.1.-.-" evidence="2"/>
<organism evidence="3 4">
    <name type="scientific">Paenibacillus forsythiae</name>
    <dbReference type="NCBI Taxonomy" id="365616"/>
    <lineage>
        <taxon>Bacteria</taxon>
        <taxon>Bacillati</taxon>
        <taxon>Bacillota</taxon>
        <taxon>Bacilli</taxon>
        <taxon>Bacillales</taxon>
        <taxon>Paenibacillaceae</taxon>
        <taxon>Paenibacillus</taxon>
    </lineage>
</organism>
<comment type="similarity">
    <text evidence="2">Belongs to the CRISPR-associated protein Cas5 family. Subtype I-C/Dvulg subfamily.</text>
</comment>
<dbReference type="PIRSF" id="PIRSF029950">
    <property type="entry name" value="Cas_CT1134"/>
    <property type="match status" value="1"/>
</dbReference>
<comment type="function">
    <text evidence="2">CRISPR (clustered regularly interspaced short palindromic repeat) is an adaptive immune system that provides protection against mobile genetic elements (viruses, transposable elements and conjugative plasmids). CRISPR clusters contain spacers, sequences complementary to antecedent mobile elements, and target invading nucleic acids. CRISPR clusters are transcribed and processed into CRISPR RNA (crRNA).</text>
</comment>
<dbReference type="InterPro" id="IPR021124">
    <property type="entry name" value="CRISPR-assoc_prot_Cas5"/>
</dbReference>
<accession>A0ABU3H5R0</accession>
<dbReference type="InterPro" id="IPR010155">
    <property type="entry name" value="CRISPR-assoc_prot_Cas5d"/>
</dbReference>
<dbReference type="EMBL" id="JAUSUY010000005">
    <property type="protein sequence ID" value="MDT3426158.1"/>
    <property type="molecule type" value="Genomic_DNA"/>
</dbReference>
<dbReference type="InterPro" id="IPR013422">
    <property type="entry name" value="CRISPR-assoc_prot_Cas5_N"/>
</dbReference>
<evidence type="ECO:0000313" key="3">
    <source>
        <dbReference type="EMBL" id="MDT3426158.1"/>
    </source>
</evidence>
<keyword evidence="2" id="KW-0540">Nuclease</keyword>
<dbReference type="Pfam" id="PF09704">
    <property type="entry name" value="Cas_Cas5d"/>
    <property type="match status" value="1"/>
</dbReference>
<keyword evidence="2" id="KW-0378">Hydrolase</keyword>
<dbReference type="NCBIfam" id="TIGR02593">
    <property type="entry name" value="CRISPR_cas5"/>
    <property type="match status" value="1"/>
</dbReference>
<gene>
    <name evidence="3" type="ORF">J2Z22_001678</name>
</gene>
<evidence type="ECO:0000313" key="4">
    <source>
        <dbReference type="Proteomes" id="UP001248709"/>
    </source>
</evidence>
<sequence>MMGYGVRLYVWGDYACFTRPEMKAERVSYDVITPSAARGILEAIHWKPAIRWVVDRIHVLNEIRFSSVKRNEIRNKIPASTVKSAMNGKAAELRQNTSEEREQRMTVMLYKPAYVIEAHFEMTSQQGESDTREKHYNIFLRRARNGQCFQQPYFGCKEFPAKFQLIEEDEALPSDNYYADKPEQDLQWMLWDIDYGNEMTPKFFRAVMSSGIIEVPDLRGGGAGR</sequence>
<keyword evidence="4" id="KW-1185">Reference proteome</keyword>
<evidence type="ECO:0000256" key="2">
    <source>
        <dbReference type="PIRNR" id="PIRNR029950"/>
    </source>
</evidence>
<keyword evidence="2" id="KW-0694">RNA-binding</keyword>
<dbReference type="Proteomes" id="UP001248709">
    <property type="component" value="Unassembled WGS sequence"/>
</dbReference>
<protein>
    <recommendedName>
        <fullName evidence="2">pre-crRNA processing endonuclease</fullName>
        <ecNumber evidence="2">3.1.-.-</ecNumber>
    </recommendedName>
</protein>
<keyword evidence="2" id="KW-0255">Endonuclease</keyword>
<proteinExistence type="inferred from homology"/>
<comment type="caution">
    <text evidence="3">The sequence shown here is derived from an EMBL/GenBank/DDBJ whole genome shotgun (WGS) entry which is preliminary data.</text>
</comment>
<dbReference type="NCBIfam" id="TIGR01876">
    <property type="entry name" value="cas_Cas5d"/>
    <property type="match status" value="1"/>
</dbReference>
<dbReference type="Gene3D" id="3.30.70.2660">
    <property type="match status" value="1"/>
</dbReference>
<keyword evidence="1 2" id="KW-0051">Antiviral defense</keyword>
<reference evidence="3 4" key="1">
    <citation type="submission" date="2023-07" db="EMBL/GenBank/DDBJ databases">
        <title>Genomic Encyclopedia of Type Strains, Phase IV (KMG-IV): sequencing the most valuable type-strain genomes for metagenomic binning, comparative biology and taxonomic classification.</title>
        <authorList>
            <person name="Goeker M."/>
        </authorList>
    </citation>
    <scope>NUCLEOTIDE SEQUENCE [LARGE SCALE GENOMIC DNA]</scope>
    <source>
        <strain evidence="3 4">T98</strain>
    </source>
</reference>